<organism evidence="1 2">
    <name type="scientific">Olleya marilimosa</name>
    <dbReference type="NCBI Taxonomy" id="272164"/>
    <lineage>
        <taxon>Bacteria</taxon>
        <taxon>Pseudomonadati</taxon>
        <taxon>Bacteroidota</taxon>
        <taxon>Flavobacteriia</taxon>
        <taxon>Flavobacteriales</taxon>
        <taxon>Flavobacteriaceae</taxon>
    </lineage>
</organism>
<evidence type="ECO:0000313" key="2">
    <source>
        <dbReference type="Proteomes" id="UP000627521"/>
    </source>
</evidence>
<proteinExistence type="predicted"/>
<accession>A0ABR8LPU3</accession>
<dbReference type="Gene3D" id="2.170.120.30">
    <property type="match status" value="1"/>
</dbReference>
<dbReference type="InterPro" id="IPR053154">
    <property type="entry name" value="c-di-AMP_regulator"/>
</dbReference>
<gene>
    <name evidence="1" type="ORF">IEG06_02185</name>
</gene>
<dbReference type="Pfam" id="PF07949">
    <property type="entry name" value="YbbR"/>
    <property type="match status" value="1"/>
</dbReference>
<evidence type="ECO:0000313" key="1">
    <source>
        <dbReference type="EMBL" id="MBD3862243.1"/>
    </source>
</evidence>
<dbReference type="EMBL" id="JACXXH010000001">
    <property type="protein sequence ID" value="MBD3862243.1"/>
    <property type="molecule type" value="Genomic_DNA"/>
</dbReference>
<dbReference type="InterPro" id="IPR012505">
    <property type="entry name" value="YbbR"/>
</dbReference>
<dbReference type="Proteomes" id="UP000627521">
    <property type="component" value="Unassembled WGS sequence"/>
</dbReference>
<keyword evidence="2" id="KW-1185">Reference proteome</keyword>
<dbReference type="PANTHER" id="PTHR37804:SF1">
    <property type="entry name" value="CDAA REGULATORY PROTEIN CDAR"/>
    <property type="match status" value="1"/>
</dbReference>
<comment type="caution">
    <text evidence="1">The sequence shown here is derived from an EMBL/GenBank/DDBJ whole genome shotgun (WGS) entry which is preliminary data.</text>
</comment>
<dbReference type="RefSeq" id="WP_191098872.1">
    <property type="nucleotide sequence ID" value="NZ_JACXXF010000001.1"/>
</dbReference>
<dbReference type="PANTHER" id="PTHR37804">
    <property type="entry name" value="CDAA REGULATORY PROTEIN CDAR"/>
    <property type="match status" value="1"/>
</dbReference>
<name>A0ABR8LPU3_9FLAO</name>
<protein>
    <submittedName>
        <fullName evidence="1">YbbR-like domain-containing protein</fullName>
    </submittedName>
</protein>
<sequence length="319" mass="36235">MQKLKLKILGLFKSKKINIFLLFFVLAFSILVLTKLSKVYTATLAFKVKPKEVSDTHVIVKANNPELDITIQTTGFNWLRYAIKRPELDINFKTDVSKKDSTLIWSVSKGFSNINKQFDKEEKIISINPDTLLFRFDVNDVKYVPIILNSKIQYAKGYNTLDTLRTTPDSIKLIGPSSVLKSISKLRTQQLELIGVKSNVNKTLLLQLDSLNKNIKTNLKHVNLSVNVSKFSEGILDIPINVINIPEGVKVNYFPKQVSLSFTTSLENFNTIKTEDFKVICDYNEAPGNSALVPKLVKQPKNVKNIRVLQQKIEFIITE</sequence>
<reference evidence="1 2" key="1">
    <citation type="submission" date="2020-09" db="EMBL/GenBank/DDBJ databases">
        <title>Bacillus nautilus sp. nov., Chryseoglobus crepusculi sp. nov, and Psychrobacter noctis sp. nov., isolated from deep-sea sponges from the equatorial Atlantic.</title>
        <authorList>
            <person name="Stennett H.L."/>
            <person name="Williams S.E."/>
        </authorList>
    </citation>
    <scope>NUCLEOTIDE SEQUENCE [LARGE SCALE GENOMIC DNA]</scope>
    <source>
        <strain evidence="1 2">28M-24</strain>
    </source>
</reference>